<protein>
    <recommendedName>
        <fullName evidence="1">Nucleotide modification associated domain-containing protein</fullName>
    </recommendedName>
</protein>
<name>A0A382TT74_9ZZZZ</name>
<dbReference type="InterPro" id="IPR041135">
    <property type="entry name" value="Nmad3"/>
</dbReference>
<evidence type="ECO:0000259" key="1">
    <source>
        <dbReference type="Pfam" id="PF18754"/>
    </source>
</evidence>
<proteinExistence type="predicted"/>
<accession>A0A382TT74</accession>
<organism evidence="2">
    <name type="scientific">marine metagenome</name>
    <dbReference type="NCBI Taxonomy" id="408172"/>
    <lineage>
        <taxon>unclassified sequences</taxon>
        <taxon>metagenomes</taxon>
        <taxon>ecological metagenomes</taxon>
    </lineage>
</organism>
<dbReference type="AlphaFoldDB" id="A0A382TT74"/>
<dbReference type="Pfam" id="PF18754">
    <property type="entry name" value="Nmad3"/>
    <property type="match status" value="1"/>
</dbReference>
<sequence>VGMRRLVLSRKGFDSSSGKSASPIFNDGRIFSLPIPEPYPPSPKKYYELQFNGFSGEDALKECSAKSVLVDDYCHYDPALNKDEGIFGQHFNSQKELINNEVDVGDVFLFFGFYRNFSLRRKKESHHLFGWLQIENIISGDKAIRKYLKINNIQHPHGYGDLITYKENNTIYIGKRNLTIKNKQLLNKGYGLFKKTHTDLILTREGSSKGSWQLPKKYF</sequence>
<evidence type="ECO:0000313" key="2">
    <source>
        <dbReference type="EMBL" id="SVD24668.1"/>
    </source>
</evidence>
<feature type="non-terminal residue" evidence="2">
    <location>
        <position position="219"/>
    </location>
</feature>
<dbReference type="EMBL" id="UINC01138614">
    <property type="protein sequence ID" value="SVD24668.1"/>
    <property type="molecule type" value="Genomic_DNA"/>
</dbReference>
<reference evidence="2" key="1">
    <citation type="submission" date="2018-05" db="EMBL/GenBank/DDBJ databases">
        <authorList>
            <person name="Lanie J.A."/>
            <person name="Ng W.-L."/>
            <person name="Kazmierczak K.M."/>
            <person name="Andrzejewski T.M."/>
            <person name="Davidsen T.M."/>
            <person name="Wayne K.J."/>
            <person name="Tettelin H."/>
            <person name="Glass J.I."/>
            <person name="Rusch D."/>
            <person name="Podicherti R."/>
            <person name="Tsui H.-C.T."/>
            <person name="Winkler M.E."/>
        </authorList>
    </citation>
    <scope>NUCLEOTIDE SEQUENCE</scope>
</reference>
<gene>
    <name evidence="2" type="ORF">METZ01_LOCUS377522</name>
</gene>
<feature type="domain" description="Nucleotide modification associated" evidence="1">
    <location>
        <begin position="5"/>
        <end position="216"/>
    </location>
</feature>
<feature type="non-terminal residue" evidence="2">
    <location>
        <position position="1"/>
    </location>
</feature>